<evidence type="ECO:0000259" key="2">
    <source>
        <dbReference type="Pfam" id="PF12770"/>
    </source>
</evidence>
<keyword evidence="4" id="KW-1185">Reference proteome</keyword>
<feature type="region of interest" description="Disordered" evidence="1">
    <location>
        <begin position="1028"/>
        <end position="1058"/>
    </location>
</feature>
<accession>A0ABN2V0G0</accession>
<proteinExistence type="predicted"/>
<dbReference type="EMBL" id="BAAAQN010000043">
    <property type="protein sequence ID" value="GAA2047575.1"/>
    <property type="molecule type" value="Genomic_DNA"/>
</dbReference>
<name>A0ABN2V0G0_9ACTN</name>
<feature type="compositionally biased region" description="Basic and acidic residues" evidence="1">
    <location>
        <begin position="1044"/>
        <end position="1058"/>
    </location>
</feature>
<evidence type="ECO:0000313" key="4">
    <source>
        <dbReference type="Proteomes" id="UP001500751"/>
    </source>
</evidence>
<reference evidence="3 4" key="1">
    <citation type="journal article" date="2019" name="Int. J. Syst. Evol. Microbiol.">
        <title>The Global Catalogue of Microorganisms (GCM) 10K type strain sequencing project: providing services to taxonomists for standard genome sequencing and annotation.</title>
        <authorList>
            <consortium name="The Broad Institute Genomics Platform"/>
            <consortium name="The Broad Institute Genome Sequencing Center for Infectious Disease"/>
            <person name="Wu L."/>
            <person name="Ma J."/>
        </authorList>
    </citation>
    <scope>NUCLEOTIDE SEQUENCE [LARGE SCALE GENOMIC DNA]</scope>
    <source>
        <strain evidence="3 4">JCM 16014</strain>
    </source>
</reference>
<organism evidence="3 4">
    <name type="scientific">Catenulispora yoronensis</name>
    <dbReference type="NCBI Taxonomy" id="450799"/>
    <lineage>
        <taxon>Bacteria</taxon>
        <taxon>Bacillati</taxon>
        <taxon>Actinomycetota</taxon>
        <taxon>Actinomycetes</taxon>
        <taxon>Catenulisporales</taxon>
        <taxon>Catenulisporaceae</taxon>
        <taxon>Catenulispora</taxon>
    </lineage>
</organism>
<protein>
    <submittedName>
        <fullName evidence="3">CHAT domain-containing protein</fullName>
    </submittedName>
</protein>
<dbReference type="Pfam" id="PF12770">
    <property type="entry name" value="CHAT"/>
    <property type="match status" value="1"/>
</dbReference>
<dbReference type="InterPro" id="IPR011990">
    <property type="entry name" value="TPR-like_helical_dom_sf"/>
</dbReference>
<evidence type="ECO:0000313" key="3">
    <source>
        <dbReference type="EMBL" id="GAA2047575.1"/>
    </source>
</evidence>
<sequence>MTASESFHHIEDVLLPRYVESGDISVLDEAFEAWRAAAESAREPDGDPDGDPSLADRLRCMLLRERYWITDDPDLLQAAVDRGRAAANKAVGDEERVRALSELGYTLRILDADPDAAVAVLRSAVENAPSDFPDRAQLLDRLAAALVSRSRAADSADDAHEAVGLAREALAMSANGRHAILAHYQLGYVLGRLHELDPDPATAAESVAEFRTAAASLPTTHTHYALYNDRLSNALYHLYMMTEDADALREATAAARAAVAGSITPHDRRHYLRQLATQIGFMAVRLGEPEAFREAATLRREDFEATAEDDPERWKRLEGVGDILAAAWEITDDVTWLDESIEVFRELVARTPPESDAHTEGVKNLRGVMYSSARHHYDKAWERWRTYEESGMLDHLREAVAAGRLALEATPIDDPDYASRADNLADDLFTLSFEVREPELVLEAIAVRRGVLDNAADDDPETDTRRQKLAMYLLMHGDRSGDPTSLLAADELFESWLADLPPDGPTRASLLGFRTAATARLFERDGDPDTLARGIALGREAVAALSDPDDIAIVHDSLGSLLYRRFETAGDPGDLEEAIALGRVLVDDGTDPQRLSIGSVNIVNSLVALFERTADPGRLEEAIELGRRAVAATPADAQHRGFVLNALGHATLTRALHLGDIDAQAESLQYLQEAATALGPENQSFSVVAGGLSSLHRLRYVASGDVADLNDMVRYARQAVAASPAGHFGHAIHLMTLAGSLTSLAGRTGSGQAAAEALEAAREAVADTPAQHFLRPVAMNVLASVLYGWYQRTNDLTVAREAMAIHDAVLASLPEDNVRYVGSIETAARTLELVYSNTRSKDVLERLIAIVRRGLASGSLNSEVTGRLNYLLASASLFRFEDYGDTAALAEAGVHYRASALVSASVPRQLVGWQASSHVLVLSGLGREALAAMEKAVALMPMVAPRELTSRDREVRLTETRSTAASAVVAALAAGDPVRGVELFEQARGVLLGEAMAQRATPSTLYVDAPALAEEFERACDDLAELAADPGNPAVEDPVAGLGDRAEQQRSTQRRDASARWRAAVERIRELPEYSDFLLPVPVGRLQAQVQRAPVVLLTAHPDRCTALVLTDDTADPVRVVTFPDLDPSAVAGQANRFTAATRTTQSGQEAADVQRRAQRTASAILEWLWDAVAEPVLSALDVGTAPRPGEPWRRLWWCPSGAFVSLPLHAAGYHGDVAAGDVAAGAAAPRTVLDRIVSSYAVTVRGLAYAARNPARSAADGGALIVSVPEADGAVPLHGIRDEVADLMALMPHATLLDGPRATRDAVRDALPAHAIAHFACHGISDLTTPRDSRLLLADHRHHPLSVEAVSRLELKADLAFLSACETTNTPAQLTEEALHITSAFQLAGYRHVIGTQWQVNDTAARQVAAEFYRRLTAGGTRSPDPELSPFALHDAVRLVRSSGQAVATPTRWAAHVHVGP</sequence>
<dbReference type="InterPro" id="IPR024983">
    <property type="entry name" value="CHAT_dom"/>
</dbReference>
<feature type="domain" description="CHAT" evidence="2">
    <location>
        <begin position="1165"/>
        <end position="1461"/>
    </location>
</feature>
<gene>
    <name evidence="3" type="ORF">GCM10009839_61010</name>
</gene>
<comment type="caution">
    <text evidence="3">The sequence shown here is derived from an EMBL/GenBank/DDBJ whole genome shotgun (WGS) entry which is preliminary data.</text>
</comment>
<evidence type="ECO:0000256" key="1">
    <source>
        <dbReference type="SAM" id="MobiDB-lite"/>
    </source>
</evidence>
<dbReference type="RefSeq" id="WP_344669128.1">
    <property type="nucleotide sequence ID" value="NZ_BAAAQN010000043.1"/>
</dbReference>
<dbReference type="Proteomes" id="UP001500751">
    <property type="component" value="Unassembled WGS sequence"/>
</dbReference>
<dbReference type="Gene3D" id="1.25.40.10">
    <property type="entry name" value="Tetratricopeptide repeat domain"/>
    <property type="match status" value="1"/>
</dbReference>